<evidence type="ECO:0000256" key="2">
    <source>
        <dbReference type="ARBA" id="ARBA00022692"/>
    </source>
</evidence>
<dbReference type="RefSeq" id="WP_248936705.1">
    <property type="nucleotide sequence ID" value="NZ_JAKILF010000005.1"/>
</dbReference>
<evidence type="ECO:0000256" key="4">
    <source>
        <dbReference type="ARBA" id="ARBA00023136"/>
    </source>
</evidence>
<keyword evidence="7" id="KW-0436">Ligase</keyword>
<name>A0ABV7G523_9GAMM</name>
<sequence>MIQLPEQRPSVVFGLFWGVIFLTATVLSPYVYPLTGFSVGSSYDLKRLLMLLGAGGSAITLIAIPSLKLIRLSPLLLVLFITFLALGLVSAMLSESPEWGLVELSNYCLLLAMFWVFSSYISIVGRQTALRGIFAFTLTFSLFLFAQFVLNLLFHLVDGVTPNIHDLVSGFGNVRFLNQLQVMLLPILLLPHFDCRLKAYRRISTFTVGFYWVLLFQSEARGALLVLIAASWLIWLLAPTKVGDLLKKVLFRSLFLGLLIWLVFVIFLPWMFTEEFGFELRTSSSGRLATWWYLLQEIPNRLWLGAGPMGFVWAEGKPIPHAHAHNSVMQLLYEHGVLAGIVVLGSTGYWLKKVLLQQALLASDYLIRFSLLSGLGYSLLSGVIVMPVSQMVLVLVIALVSQSNTTDKANYPAWVKWILATCLLVAVLGVAKSYKPAELKLFSAPRTWQDHQR</sequence>
<feature type="transmembrane region" description="Helical" evidence="5">
    <location>
        <begin position="12"/>
        <end position="32"/>
    </location>
</feature>
<dbReference type="Proteomes" id="UP001595621">
    <property type="component" value="Unassembled WGS sequence"/>
</dbReference>
<keyword evidence="2 5" id="KW-0812">Transmembrane</keyword>
<comment type="caution">
    <text evidence="7">The sequence shown here is derived from an EMBL/GenBank/DDBJ whole genome shotgun (WGS) entry which is preliminary data.</text>
</comment>
<feature type="transmembrane region" description="Helical" evidence="5">
    <location>
        <begin position="176"/>
        <end position="193"/>
    </location>
</feature>
<dbReference type="PANTHER" id="PTHR37422">
    <property type="entry name" value="TEICHURONIC ACID BIOSYNTHESIS PROTEIN TUAE"/>
    <property type="match status" value="1"/>
</dbReference>
<feature type="transmembrane region" description="Helical" evidence="5">
    <location>
        <begin position="371"/>
        <end position="401"/>
    </location>
</feature>
<proteinExistence type="predicted"/>
<organism evidence="7 8">
    <name type="scientific">Shewanella submarina</name>
    <dbReference type="NCBI Taxonomy" id="2016376"/>
    <lineage>
        <taxon>Bacteria</taxon>
        <taxon>Pseudomonadati</taxon>
        <taxon>Pseudomonadota</taxon>
        <taxon>Gammaproteobacteria</taxon>
        <taxon>Alteromonadales</taxon>
        <taxon>Shewanellaceae</taxon>
        <taxon>Shewanella</taxon>
    </lineage>
</organism>
<evidence type="ECO:0000256" key="5">
    <source>
        <dbReference type="SAM" id="Phobius"/>
    </source>
</evidence>
<evidence type="ECO:0000313" key="7">
    <source>
        <dbReference type="EMBL" id="MFC3136579.1"/>
    </source>
</evidence>
<feature type="domain" description="O-antigen ligase-related" evidence="6">
    <location>
        <begin position="209"/>
        <end position="343"/>
    </location>
</feature>
<protein>
    <submittedName>
        <fullName evidence="7">O-antigen ligase family protein</fullName>
    </submittedName>
</protein>
<keyword evidence="8" id="KW-1185">Reference proteome</keyword>
<keyword evidence="3 5" id="KW-1133">Transmembrane helix</keyword>
<dbReference type="PANTHER" id="PTHR37422:SF13">
    <property type="entry name" value="LIPOPOLYSACCHARIDE BIOSYNTHESIS PROTEIN PA4999-RELATED"/>
    <property type="match status" value="1"/>
</dbReference>
<comment type="subcellular location">
    <subcellularLocation>
        <location evidence="1">Membrane</location>
        <topology evidence="1">Multi-pass membrane protein</topology>
    </subcellularLocation>
</comment>
<feature type="transmembrane region" description="Helical" evidence="5">
    <location>
        <begin position="332"/>
        <end position="351"/>
    </location>
</feature>
<dbReference type="GO" id="GO:0016874">
    <property type="term" value="F:ligase activity"/>
    <property type="evidence" value="ECO:0007669"/>
    <property type="project" value="UniProtKB-KW"/>
</dbReference>
<feature type="transmembrane region" description="Helical" evidence="5">
    <location>
        <begin position="74"/>
        <end position="92"/>
    </location>
</feature>
<feature type="transmembrane region" description="Helical" evidence="5">
    <location>
        <begin position="133"/>
        <end position="156"/>
    </location>
</feature>
<dbReference type="InterPro" id="IPR007016">
    <property type="entry name" value="O-antigen_ligase-rel_domated"/>
</dbReference>
<feature type="transmembrane region" description="Helical" evidence="5">
    <location>
        <begin position="250"/>
        <end position="272"/>
    </location>
</feature>
<reference evidence="8" key="1">
    <citation type="journal article" date="2019" name="Int. J. Syst. Evol. Microbiol.">
        <title>The Global Catalogue of Microorganisms (GCM) 10K type strain sequencing project: providing services to taxonomists for standard genome sequencing and annotation.</title>
        <authorList>
            <consortium name="The Broad Institute Genomics Platform"/>
            <consortium name="The Broad Institute Genome Sequencing Center for Infectious Disease"/>
            <person name="Wu L."/>
            <person name="Ma J."/>
        </authorList>
    </citation>
    <scope>NUCLEOTIDE SEQUENCE [LARGE SCALE GENOMIC DNA]</scope>
    <source>
        <strain evidence="8">KCTC 52277</strain>
    </source>
</reference>
<feature type="transmembrane region" description="Helical" evidence="5">
    <location>
        <begin position="48"/>
        <end position="67"/>
    </location>
</feature>
<dbReference type="InterPro" id="IPR051533">
    <property type="entry name" value="WaaL-like"/>
</dbReference>
<evidence type="ECO:0000259" key="6">
    <source>
        <dbReference type="Pfam" id="PF04932"/>
    </source>
</evidence>
<dbReference type="EMBL" id="JBHRTD010000001">
    <property type="protein sequence ID" value="MFC3136579.1"/>
    <property type="molecule type" value="Genomic_DNA"/>
</dbReference>
<keyword evidence="4 5" id="KW-0472">Membrane</keyword>
<dbReference type="Pfam" id="PF04932">
    <property type="entry name" value="Wzy_C"/>
    <property type="match status" value="1"/>
</dbReference>
<evidence type="ECO:0000256" key="3">
    <source>
        <dbReference type="ARBA" id="ARBA00022989"/>
    </source>
</evidence>
<accession>A0ABV7G523</accession>
<feature type="transmembrane region" description="Helical" evidence="5">
    <location>
        <begin position="104"/>
        <end position="121"/>
    </location>
</feature>
<feature type="transmembrane region" description="Helical" evidence="5">
    <location>
        <begin position="413"/>
        <end position="431"/>
    </location>
</feature>
<evidence type="ECO:0000313" key="8">
    <source>
        <dbReference type="Proteomes" id="UP001595621"/>
    </source>
</evidence>
<gene>
    <name evidence="7" type="ORF">ACFOE0_00040</name>
</gene>
<evidence type="ECO:0000256" key="1">
    <source>
        <dbReference type="ARBA" id="ARBA00004141"/>
    </source>
</evidence>
<feature type="transmembrane region" description="Helical" evidence="5">
    <location>
        <begin position="222"/>
        <end position="238"/>
    </location>
</feature>